<evidence type="ECO:0000256" key="1">
    <source>
        <dbReference type="SAM" id="MobiDB-lite"/>
    </source>
</evidence>
<dbReference type="InterPro" id="IPR006311">
    <property type="entry name" value="TAT_signal"/>
</dbReference>
<keyword evidence="3" id="KW-1185">Reference proteome</keyword>
<dbReference type="Proteomes" id="UP001519287">
    <property type="component" value="Unassembled WGS sequence"/>
</dbReference>
<evidence type="ECO:0000313" key="3">
    <source>
        <dbReference type="Proteomes" id="UP001519287"/>
    </source>
</evidence>
<feature type="region of interest" description="Disordered" evidence="1">
    <location>
        <begin position="1"/>
        <end position="32"/>
    </location>
</feature>
<feature type="compositionally biased region" description="Basic and acidic residues" evidence="1">
    <location>
        <begin position="9"/>
        <end position="28"/>
    </location>
</feature>
<feature type="region of interest" description="Disordered" evidence="1">
    <location>
        <begin position="65"/>
        <end position="85"/>
    </location>
</feature>
<organism evidence="2 3">
    <name type="scientific">Paenibacillus eucommiae</name>
    <dbReference type="NCBI Taxonomy" id="1355755"/>
    <lineage>
        <taxon>Bacteria</taxon>
        <taxon>Bacillati</taxon>
        <taxon>Bacillota</taxon>
        <taxon>Bacilli</taxon>
        <taxon>Bacillales</taxon>
        <taxon>Paenibacillaceae</taxon>
        <taxon>Paenibacillus</taxon>
    </lineage>
</organism>
<feature type="compositionally biased region" description="Basic and acidic residues" evidence="1">
    <location>
        <begin position="67"/>
        <end position="84"/>
    </location>
</feature>
<dbReference type="EMBL" id="JAGGLB010000036">
    <property type="protein sequence ID" value="MBP1995579.1"/>
    <property type="molecule type" value="Genomic_DNA"/>
</dbReference>
<accession>A0ABS4JA14</accession>
<proteinExistence type="predicted"/>
<protein>
    <recommendedName>
        <fullName evidence="4">Peptidase C14</fullName>
    </recommendedName>
</protein>
<dbReference type="PROSITE" id="PS51318">
    <property type="entry name" value="TAT"/>
    <property type="match status" value="1"/>
</dbReference>
<comment type="caution">
    <text evidence="2">The sequence shown here is derived from an EMBL/GenBank/DDBJ whole genome shotgun (WGS) entry which is preliminary data.</text>
</comment>
<evidence type="ECO:0000313" key="2">
    <source>
        <dbReference type="EMBL" id="MBP1995579.1"/>
    </source>
</evidence>
<evidence type="ECO:0008006" key="4">
    <source>
        <dbReference type="Google" id="ProtNLM"/>
    </source>
</evidence>
<gene>
    <name evidence="2" type="ORF">J2Z66_007221</name>
</gene>
<dbReference type="RefSeq" id="WP_209977370.1">
    <property type="nucleotide sequence ID" value="NZ_JAGGLB010000036.1"/>
</dbReference>
<name>A0ABS4JA14_9BACL</name>
<sequence length="792" mass="86385">MYGEELSADESKRVDGAGEGREDHHADSSAKLGMSRRNVLRTIGIGGVLLAGSTIASKLAFANSDEDQAKQKDGNSDKTSDRSSELLQVSTVQHLLELPAKLLKDGQKVHVGGYYQDGDGGGKLVRWAAGSTKANNGGTVHEPKPDKKRVDGRWETLHSGVADFRWFGIFNASSHADNALDAMVNDPAIYRIEGHTNLNFARRHTFHRSGIEIDFNGCTVTTEGIELNTRDNPFGAILFFQGTEAGQSQTVTLTADLAELTDILEVADSSVFKVEDWWIAQVGNLPGGKAQRELDYMLMVTEIIDAQHIRVNYKLGWSLAAGRTITYKKINPVSRCHVRNMKFVGVPVPPTTSTSVRPFETWDQIGSNPVAYEFAVRCDVTGVVATQVFWPVVQRRYCTHYVTERCELYNPEERDWGGTGYLTQQLNVLYGHVKDCNTSNARHLNDFTCAGYCMVENCHGDGDDYGPFVTHGQFEHDLVYIGNSGLMSFANSGTNWGDSAKRITVKKHIATRIVAHKKITDITFEDIHAFKKEGLANSGTIWANADGLQMRGCTAEMMLTLSQSSSRSKRKNMADGCTFGMMPDYEIARPVRSPAVGNLPVSADFTFQNCEFINVDNNNIGSINRLVLINTWFKGVSAAARPVRVGSVEVVIQGGGFQNSGLLLTGNFDPSVTGTSDQSVMIDGGAVLSGTNAEKALLKSNNTAGTVTWTLANLTSVAADPDTAHLHIQGGVNKLRAFGTHFKGGKYEMVDAAYGSGSYLFLTSCVEESVNRTALPIEKETIKHSIGNYIIS</sequence>
<reference evidence="2 3" key="1">
    <citation type="submission" date="2021-03" db="EMBL/GenBank/DDBJ databases">
        <title>Genomic Encyclopedia of Type Strains, Phase IV (KMG-IV): sequencing the most valuable type-strain genomes for metagenomic binning, comparative biology and taxonomic classification.</title>
        <authorList>
            <person name="Goeker M."/>
        </authorList>
    </citation>
    <scope>NUCLEOTIDE SEQUENCE [LARGE SCALE GENOMIC DNA]</scope>
    <source>
        <strain evidence="2 3">DSM 26048</strain>
    </source>
</reference>